<dbReference type="Pfam" id="PF14281">
    <property type="entry name" value="PDDEXK_4"/>
    <property type="match status" value="1"/>
</dbReference>
<gene>
    <name evidence="1" type="ORF">IAB16_06075</name>
</gene>
<dbReference type="AlphaFoldDB" id="A0A940ID03"/>
<accession>A0A940ID03</accession>
<dbReference type="EMBL" id="JADINF010000153">
    <property type="protein sequence ID" value="MBO8424569.1"/>
    <property type="molecule type" value="Genomic_DNA"/>
</dbReference>
<protein>
    <submittedName>
        <fullName evidence="1">PD-(D/E)XK nuclease family protein</fullName>
    </submittedName>
</protein>
<name>A0A940ID03_9FIRM</name>
<organism evidence="1 2">
    <name type="scientific">Candidatus Stercoripulliclostridium pullicola</name>
    <dbReference type="NCBI Taxonomy" id="2840953"/>
    <lineage>
        <taxon>Bacteria</taxon>
        <taxon>Bacillati</taxon>
        <taxon>Bacillota</taxon>
        <taxon>Clostridia</taxon>
        <taxon>Eubacteriales</taxon>
        <taxon>Candidatus Stercoripulliclostridium</taxon>
    </lineage>
</organism>
<reference evidence="1" key="1">
    <citation type="submission" date="2020-10" db="EMBL/GenBank/DDBJ databases">
        <authorList>
            <person name="Gilroy R."/>
        </authorList>
    </citation>
    <scope>NUCLEOTIDE SEQUENCE</scope>
    <source>
        <strain evidence="1">517</strain>
    </source>
</reference>
<reference evidence="1" key="2">
    <citation type="journal article" date="2021" name="PeerJ">
        <title>Extensive microbial diversity within the chicken gut microbiome revealed by metagenomics and culture.</title>
        <authorList>
            <person name="Gilroy R."/>
            <person name="Ravi A."/>
            <person name="Getino M."/>
            <person name="Pursley I."/>
            <person name="Horton D.L."/>
            <person name="Alikhan N.F."/>
            <person name="Baker D."/>
            <person name="Gharbi K."/>
            <person name="Hall N."/>
            <person name="Watson M."/>
            <person name="Adriaenssens E.M."/>
            <person name="Foster-Nyarko E."/>
            <person name="Jarju S."/>
            <person name="Secka A."/>
            <person name="Antonio M."/>
            <person name="Oren A."/>
            <person name="Chaudhuri R.R."/>
            <person name="La Ragione R."/>
            <person name="Hildebrand F."/>
            <person name="Pallen M.J."/>
        </authorList>
    </citation>
    <scope>NUCLEOTIDE SEQUENCE</scope>
    <source>
        <strain evidence="1">517</strain>
    </source>
</reference>
<proteinExistence type="predicted"/>
<evidence type="ECO:0000313" key="1">
    <source>
        <dbReference type="EMBL" id="MBO8424569.1"/>
    </source>
</evidence>
<evidence type="ECO:0000313" key="2">
    <source>
        <dbReference type="Proteomes" id="UP000727857"/>
    </source>
</evidence>
<sequence>MEKNESTVELIRAMLGNMPQPNYGSVSEDNIFKILSIENKELFHSKFLKYLIEKNWNSFITFLQSNDILANASGIGKLESIDCEYPYSCSQDCPQQKSGSFDLYIQAQKHTIAIEIKWYAGEQPYQLLRYYKALKKDNTEGTTLIFLTLNGKKGNSVKCDGCFQQCYLTEQNYKCLSFMKISEWINYILSTHPDTLLKQYNEILTEETKNMTIADNILDSIKEADRFAVACALADSMDTVKAKIRNEFFEALRKKLGEKGYTLSATTKNKIYEILPPKEGGNEAPRYLVAYSTNLYCQKDDDWWYIKPVWFDSRMDKRKPDSDTVKGTDEKINLAGLSEATNPVVKWYFMKNNKTKEKTSMIDNVAENILIQLELKK</sequence>
<dbReference type="InterPro" id="IPR029470">
    <property type="entry name" value="PDDEXK_4"/>
</dbReference>
<comment type="caution">
    <text evidence="1">The sequence shown here is derived from an EMBL/GenBank/DDBJ whole genome shotgun (WGS) entry which is preliminary data.</text>
</comment>
<dbReference type="Proteomes" id="UP000727857">
    <property type="component" value="Unassembled WGS sequence"/>
</dbReference>